<comment type="function">
    <text evidence="12">Self assembles to form a helical capsid wrapping up the viral genomic DNA. The capsid displays a filamentous structure with a length of 760-1950 nm and a width of 6-8 nm. The virion assembly and budding take place at the host inner membrane.</text>
</comment>
<keyword evidence="5" id="KW-1139">Helical capsid protein</keyword>
<evidence type="ECO:0000256" key="12">
    <source>
        <dbReference type="ARBA" id="ARBA00025102"/>
    </source>
</evidence>
<dbReference type="InterPro" id="IPR008020">
    <property type="entry name" value="G8P"/>
</dbReference>
<protein>
    <recommendedName>
        <fullName evidence="4">Capsid protein G8P</fullName>
    </recommendedName>
    <alternativeName>
        <fullName evidence="15">Coat protein B</fullName>
    </alternativeName>
    <alternativeName>
        <fullName evidence="14">Gene 8 protein</fullName>
    </alternativeName>
    <alternativeName>
        <fullName evidence="13">Major coat protein</fullName>
    </alternativeName>
</protein>
<evidence type="ECO:0000256" key="13">
    <source>
        <dbReference type="ARBA" id="ARBA00029742"/>
    </source>
</evidence>
<evidence type="ECO:0000256" key="8">
    <source>
        <dbReference type="ARBA" id="ARBA00022844"/>
    </source>
</evidence>
<dbReference type="Pfam" id="PF05356">
    <property type="entry name" value="Phage_Coat_B"/>
    <property type="match status" value="1"/>
</dbReference>
<dbReference type="GO" id="GO:0019029">
    <property type="term" value="C:helical viral capsid"/>
    <property type="evidence" value="ECO:0007669"/>
    <property type="project" value="UniProtKB-KW"/>
</dbReference>
<evidence type="ECO:0000256" key="3">
    <source>
        <dbReference type="ARBA" id="ARBA00005488"/>
    </source>
</evidence>
<keyword evidence="7 16" id="KW-0812">Transmembrane</keyword>
<sequence>MRYLQRLGAASTLLFASLYVHADSLLPANIDQQFTDVKADMVKIFGLLFVLVLAIVGWRYLKRAAS</sequence>
<dbReference type="EMBL" id="BK016260">
    <property type="protein sequence ID" value="DAG05500.1"/>
    <property type="molecule type" value="Genomic_DNA"/>
</dbReference>
<keyword evidence="9" id="KW-1043">Host membrane</keyword>
<accession>A0A8S5VFJ7</accession>
<evidence type="ECO:0000256" key="9">
    <source>
        <dbReference type="ARBA" id="ARBA00022870"/>
    </source>
</evidence>
<evidence type="ECO:0000256" key="2">
    <source>
        <dbReference type="ARBA" id="ARBA00004379"/>
    </source>
</evidence>
<feature type="transmembrane region" description="Helical" evidence="16">
    <location>
        <begin position="41"/>
        <end position="61"/>
    </location>
</feature>
<comment type="similarity">
    <text evidence="3">Belongs to the inovirus capsid protein family.</text>
</comment>
<evidence type="ECO:0000256" key="15">
    <source>
        <dbReference type="ARBA" id="ARBA00031879"/>
    </source>
</evidence>
<reference evidence="17" key="1">
    <citation type="journal article" date="2021" name="Proc. Natl. Acad. Sci. U.S.A.">
        <title>A Catalog of Tens of Thousands of Viruses from Human Metagenomes Reveals Hidden Associations with Chronic Diseases.</title>
        <authorList>
            <person name="Tisza M.J."/>
            <person name="Buck C.B."/>
        </authorList>
    </citation>
    <scope>NUCLEOTIDE SEQUENCE</scope>
    <source>
        <strain evidence="17">Ct0MH15</strain>
    </source>
</reference>
<evidence type="ECO:0000256" key="10">
    <source>
        <dbReference type="ARBA" id="ARBA00022989"/>
    </source>
</evidence>
<evidence type="ECO:0000256" key="11">
    <source>
        <dbReference type="ARBA" id="ARBA00023136"/>
    </source>
</evidence>
<comment type="subcellular location">
    <subcellularLocation>
        <location evidence="2">Host membrane</location>
        <topology evidence="2">Single-pass membrane protein</topology>
    </subcellularLocation>
    <subcellularLocation>
        <location evidence="1">Virion</location>
    </subcellularLocation>
</comment>
<keyword evidence="8" id="KW-0946">Virion</keyword>
<evidence type="ECO:0000256" key="16">
    <source>
        <dbReference type="SAM" id="Phobius"/>
    </source>
</evidence>
<keyword evidence="6 17" id="KW-0167">Capsid protein</keyword>
<name>A0A8S5VFJ7_9VIRU</name>
<evidence type="ECO:0000256" key="6">
    <source>
        <dbReference type="ARBA" id="ARBA00022561"/>
    </source>
</evidence>
<evidence type="ECO:0000256" key="7">
    <source>
        <dbReference type="ARBA" id="ARBA00022692"/>
    </source>
</evidence>
<evidence type="ECO:0000256" key="4">
    <source>
        <dbReference type="ARBA" id="ARBA00018057"/>
    </source>
</evidence>
<evidence type="ECO:0000256" key="5">
    <source>
        <dbReference type="ARBA" id="ARBA00022497"/>
    </source>
</evidence>
<organism evidence="17">
    <name type="scientific">Inoviridae sp. ct0MH15</name>
    <dbReference type="NCBI Taxonomy" id="2825775"/>
    <lineage>
        <taxon>Viruses</taxon>
        <taxon>Monodnaviria</taxon>
        <taxon>Loebvirae</taxon>
        <taxon>Hofneiviricota</taxon>
        <taxon>Faserviricetes</taxon>
        <taxon>Tubulavirales</taxon>
        <taxon>Inoviridae</taxon>
    </lineage>
</organism>
<evidence type="ECO:0000256" key="14">
    <source>
        <dbReference type="ARBA" id="ARBA00031490"/>
    </source>
</evidence>
<keyword evidence="11 16" id="KW-0472">Membrane</keyword>
<evidence type="ECO:0000256" key="1">
    <source>
        <dbReference type="ARBA" id="ARBA00004328"/>
    </source>
</evidence>
<proteinExistence type="inferred from homology"/>
<keyword evidence="10 16" id="KW-1133">Transmembrane helix</keyword>
<dbReference type="GO" id="GO:0033644">
    <property type="term" value="C:host cell membrane"/>
    <property type="evidence" value="ECO:0007669"/>
    <property type="project" value="UniProtKB-SubCell"/>
</dbReference>
<evidence type="ECO:0000313" key="17">
    <source>
        <dbReference type="EMBL" id="DAG05500.1"/>
    </source>
</evidence>